<dbReference type="Proteomes" id="UP000236161">
    <property type="component" value="Unassembled WGS sequence"/>
</dbReference>
<organism evidence="3 4">
    <name type="scientific">Apostasia shenzhenica</name>
    <dbReference type="NCBI Taxonomy" id="1088818"/>
    <lineage>
        <taxon>Eukaryota</taxon>
        <taxon>Viridiplantae</taxon>
        <taxon>Streptophyta</taxon>
        <taxon>Embryophyta</taxon>
        <taxon>Tracheophyta</taxon>
        <taxon>Spermatophyta</taxon>
        <taxon>Magnoliopsida</taxon>
        <taxon>Liliopsida</taxon>
        <taxon>Asparagales</taxon>
        <taxon>Orchidaceae</taxon>
        <taxon>Apostasioideae</taxon>
        <taxon>Apostasia</taxon>
    </lineage>
</organism>
<protein>
    <submittedName>
        <fullName evidence="3">Uncharacterized protein</fullName>
    </submittedName>
</protein>
<evidence type="ECO:0000313" key="3">
    <source>
        <dbReference type="EMBL" id="PKA49016.1"/>
    </source>
</evidence>
<keyword evidence="1" id="KW-1133">Transmembrane helix</keyword>
<name>A0A2I0A0E9_9ASPA</name>
<evidence type="ECO:0000313" key="4">
    <source>
        <dbReference type="Proteomes" id="UP000236161"/>
    </source>
</evidence>
<dbReference type="EMBL" id="KZ452041">
    <property type="protein sequence ID" value="PKA49016.1"/>
    <property type="molecule type" value="Genomic_DNA"/>
</dbReference>
<feature type="chain" id="PRO_5014183310" evidence="2">
    <location>
        <begin position="28"/>
        <end position="103"/>
    </location>
</feature>
<keyword evidence="1" id="KW-0472">Membrane</keyword>
<evidence type="ECO:0000256" key="2">
    <source>
        <dbReference type="SAM" id="SignalP"/>
    </source>
</evidence>
<keyword evidence="1" id="KW-0812">Transmembrane</keyword>
<feature type="transmembrane region" description="Helical" evidence="1">
    <location>
        <begin position="85"/>
        <end position="102"/>
    </location>
</feature>
<proteinExistence type="predicted"/>
<keyword evidence="2" id="KW-0732">Signal</keyword>
<accession>A0A2I0A0E9</accession>
<evidence type="ECO:0000256" key="1">
    <source>
        <dbReference type="SAM" id="Phobius"/>
    </source>
</evidence>
<gene>
    <name evidence="3" type="ORF">AXF42_Ash020595</name>
</gene>
<sequence length="103" mass="10857">MAKKVFAMRMIILSWVLLVMLVVVAEAIARCAVELPEAAAEATTAAKPVVKVVVDPCQNPPGAGVQALTPSSAASMEKLKMAEHPLITLIASLLPIIFAFFAN</sequence>
<feature type="signal peptide" evidence="2">
    <location>
        <begin position="1"/>
        <end position="27"/>
    </location>
</feature>
<keyword evidence="4" id="KW-1185">Reference proteome</keyword>
<reference evidence="3 4" key="1">
    <citation type="journal article" date="2017" name="Nature">
        <title>The Apostasia genome and the evolution of orchids.</title>
        <authorList>
            <person name="Zhang G.Q."/>
            <person name="Liu K.W."/>
            <person name="Li Z."/>
            <person name="Lohaus R."/>
            <person name="Hsiao Y.Y."/>
            <person name="Niu S.C."/>
            <person name="Wang J.Y."/>
            <person name="Lin Y.C."/>
            <person name="Xu Q."/>
            <person name="Chen L.J."/>
            <person name="Yoshida K."/>
            <person name="Fujiwara S."/>
            <person name="Wang Z.W."/>
            <person name="Zhang Y.Q."/>
            <person name="Mitsuda N."/>
            <person name="Wang M."/>
            <person name="Liu G.H."/>
            <person name="Pecoraro L."/>
            <person name="Huang H.X."/>
            <person name="Xiao X.J."/>
            <person name="Lin M."/>
            <person name="Wu X.Y."/>
            <person name="Wu W.L."/>
            <person name="Chen Y.Y."/>
            <person name="Chang S.B."/>
            <person name="Sakamoto S."/>
            <person name="Ohme-Takagi M."/>
            <person name="Yagi M."/>
            <person name="Zeng S.J."/>
            <person name="Shen C.Y."/>
            <person name="Yeh C.M."/>
            <person name="Luo Y.B."/>
            <person name="Tsai W.C."/>
            <person name="Van de Peer Y."/>
            <person name="Liu Z.J."/>
        </authorList>
    </citation>
    <scope>NUCLEOTIDE SEQUENCE [LARGE SCALE GENOMIC DNA]</scope>
    <source>
        <strain evidence="4">cv. Shenzhen</strain>
        <tissue evidence="3">Stem</tissue>
    </source>
</reference>
<dbReference type="AlphaFoldDB" id="A0A2I0A0E9"/>